<dbReference type="GO" id="GO:0015833">
    <property type="term" value="P:peptide transport"/>
    <property type="evidence" value="ECO:0007669"/>
    <property type="project" value="InterPro"/>
</dbReference>
<dbReference type="InterPro" id="IPR017871">
    <property type="entry name" value="ABC_transporter-like_CS"/>
</dbReference>
<gene>
    <name evidence="6" type="primary">dppD</name>
    <name evidence="6" type="ORF">GCM10010979_32600</name>
</gene>
<dbReference type="PROSITE" id="PS00211">
    <property type="entry name" value="ABC_TRANSPORTER_1"/>
    <property type="match status" value="2"/>
</dbReference>
<evidence type="ECO:0000259" key="5">
    <source>
        <dbReference type="PROSITE" id="PS50893"/>
    </source>
</evidence>
<accession>A0A916SV88</accession>
<name>A0A916SV88_9MICO</name>
<comment type="similarity">
    <text evidence="1">Belongs to the ABC transporter superfamily.</text>
</comment>
<dbReference type="CDD" id="cd03257">
    <property type="entry name" value="ABC_NikE_OppD_transporters"/>
    <property type="match status" value="2"/>
</dbReference>
<feature type="domain" description="ABC transporter" evidence="5">
    <location>
        <begin position="8"/>
        <end position="256"/>
    </location>
</feature>
<sequence>MTDNLLTVTGLAVDYTSRTGTTHAVRGVDFAVPRGAIVAIVGESGSGKSTISQSIVRSLAEGGRLVAGSIEFDGRDLALLPERSLRGIRGKEIGFVPQDPSNSLNPLLRVGEQIAETLRLHKNLDRADAAAEAVRILDEVGIPNAAARAGQYPHELSGGMKQRVLIGMAWACTPKLVIADEPTSALDVTVQRHVLDRIEQLARDHGTAVLLVTHDLAVAADRADQIIVMQRGLVVETGTAAEVLGSPKHEYTRELVAAAPGLSSTRLTARAVNVASEALTLGFRARPAKPAPNILEVEHLTKTFVLRNAGVAASFTAADDVSFQVPRGSTFSIVGESGSGKTTTARMVARITAADSGTVRFDGEDISAAKGDALRQLRRRIQVVYQNPFGSLDPTMSVTRIVTEPLRAFHIGSRAQRAETARALLSAVRLDPELAERRPTQLSGGQRQRVAIARALALGPELLVLDEPVSALDVSVQEQILQLLVDLQAEFGLSYLFISHDLGVIRQVSDHIAVMRLGRMIEQGPARIVMANPTEQYTRELLEAIPGRRHA</sequence>
<dbReference type="Pfam" id="PF08352">
    <property type="entry name" value="oligo_HPY"/>
    <property type="match status" value="1"/>
</dbReference>
<evidence type="ECO:0000313" key="7">
    <source>
        <dbReference type="Proteomes" id="UP000606922"/>
    </source>
</evidence>
<dbReference type="FunFam" id="3.40.50.300:FF:000016">
    <property type="entry name" value="Oligopeptide ABC transporter ATP-binding component"/>
    <property type="match status" value="1"/>
</dbReference>
<protein>
    <submittedName>
        <fullName evidence="6">Peptide ABC transporter ATP-binding protein</fullName>
    </submittedName>
</protein>
<dbReference type="Proteomes" id="UP000606922">
    <property type="component" value="Unassembled WGS sequence"/>
</dbReference>
<dbReference type="Gene3D" id="3.40.50.300">
    <property type="entry name" value="P-loop containing nucleotide triphosphate hydrolases"/>
    <property type="match status" value="2"/>
</dbReference>
<dbReference type="NCBIfam" id="NF008453">
    <property type="entry name" value="PRK11308.1"/>
    <property type="match status" value="2"/>
</dbReference>
<dbReference type="InterPro" id="IPR003439">
    <property type="entry name" value="ABC_transporter-like_ATP-bd"/>
</dbReference>
<feature type="domain" description="ABC transporter" evidence="5">
    <location>
        <begin position="295"/>
        <end position="542"/>
    </location>
</feature>
<keyword evidence="4 6" id="KW-0067">ATP-binding</keyword>
<dbReference type="Pfam" id="PF00005">
    <property type="entry name" value="ABC_tran"/>
    <property type="match status" value="2"/>
</dbReference>
<dbReference type="PANTHER" id="PTHR43776">
    <property type="entry name" value="TRANSPORT ATP-BINDING PROTEIN"/>
    <property type="match status" value="1"/>
</dbReference>
<evidence type="ECO:0000256" key="1">
    <source>
        <dbReference type="ARBA" id="ARBA00005417"/>
    </source>
</evidence>
<dbReference type="InterPro" id="IPR013563">
    <property type="entry name" value="Oligopep_ABC_C"/>
</dbReference>
<dbReference type="PROSITE" id="PS50893">
    <property type="entry name" value="ABC_TRANSPORTER_2"/>
    <property type="match status" value="2"/>
</dbReference>
<keyword evidence="2" id="KW-0813">Transport</keyword>
<comment type="caution">
    <text evidence="6">The sequence shown here is derived from an EMBL/GenBank/DDBJ whole genome shotgun (WGS) entry which is preliminary data.</text>
</comment>
<dbReference type="SUPFAM" id="SSF52540">
    <property type="entry name" value="P-loop containing nucleoside triphosphate hydrolases"/>
    <property type="match status" value="2"/>
</dbReference>
<organism evidence="6 7">
    <name type="scientific">Conyzicola nivalis</name>
    <dbReference type="NCBI Taxonomy" id="1477021"/>
    <lineage>
        <taxon>Bacteria</taxon>
        <taxon>Bacillati</taxon>
        <taxon>Actinomycetota</taxon>
        <taxon>Actinomycetes</taxon>
        <taxon>Micrococcales</taxon>
        <taxon>Microbacteriaceae</taxon>
        <taxon>Conyzicola</taxon>
    </lineage>
</organism>
<evidence type="ECO:0000256" key="3">
    <source>
        <dbReference type="ARBA" id="ARBA00022741"/>
    </source>
</evidence>
<dbReference type="EMBL" id="BMGB01000002">
    <property type="protein sequence ID" value="GGB15471.1"/>
    <property type="molecule type" value="Genomic_DNA"/>
</dbReference>
<reference evidence="6" key="2">
    <citation type="submission" date="2020-09" db="EMBL/GenBank/DDBJ databases">
        <authorList>
            <person name="Sun Q."/>
            <person name="Zhou Y."/>
        </authorList>
    </citation>
    <scope>NUCLEOTIDE SEQUENCE</scope>
    <source>
        <strain evidence="6">CGMCC 1.12813</strain>
    </source>
</reference>
<evidence type="ECO:0000256" key="4">
    <source>
        <dbReference type="ARBA" id="ARBA00022840"/>
    </source>
</evidence>
<dbReference type="GO" id="GO:0005524">
    <property type="term" value="F:ATP binding"/>
    <property type="evidence" value="ECO:0007669"/>
    <property type="project" value="UniProtKB-KW"/>
</dbReference>
<keyword evidence="3" id="KW-0547">Nucleotide-binding</keyword>
<dbReference type="AlphaFoldDB" id="A0A916SV88"/>
<dbReference type="PANTHER" id="PTHR43776:SF7">
    <property type="entry name" value="D,D-DIPEPTIDE TRANSPORT ATP-BINDING PROTEIN DDPF-RELATED"/>
    <property type="match status" value="1"/>
</dbReference>
<reference evidence="6" key="1">
    <citation type="journal article" date="2014" name="Int. J. Syst. Evol. Microbiol.">
        <title>Complete genome sequence of Corynebacterium casei LMG S-19264T (=DSM 44701T), isolated from a smear-ripened cheese.</title>
        <authorList>
            <consortium name="US DOE Joint Genome Institute (JGI-PGF)"/>
            <person name="Walter F."/>
            <person name="Albersmeier A."/>
            <person name="Kalinowski J."/>
            <person name="Ruckert C."/>
        </authorList>
    </citation>
    <scope>NUCLEOTIDE SEQUENCE</scope>
    <source>
        <strain evidence="6">CGMCC 1.12813</strain>
    </source>
</reference>
<dbReference type="GO" id="GO:0016887">
    <property type="term" value="F:ATP hydrolysis activity"/>
    <property type="evidence" value="ECO:0007669"/>
    <property type="project" value="InterPro"/>
</dbReference>
<dbReference type="RefSeq" id="WP_188511790.1">
    <property type="nucleotide sequence ID" value="NZ_BMGB01000002.1"/>
</dbReference>
<keyword evidence="7" id="KW-1185">Reference proteome</keyword>
<dbReference type="InterPro" id="IPR027417">
    <property type="entry name" value="P-loop_NTPase"/>
</dbReference>
<dbReference type="GO" id="GO:0055085">
    <property type="term" value="P:transmembrane transport"/>
    <property type="evidence" value="ECO:0007669"/>
    <property type="project" value="UniProtKB-ARBA"/>
</dbReference>
<dbReference type="SMART" id="SM00382">
    <property type="entry name" value="AAA"/>
    <property type="match status" value="2"/>
</dbReference>
<dbReference type="InterPro" id="IPR003593">
    <property type="entry name" value="AAA+_ATPase"/>
</dbReference>
<dbReference type="InterPro" id="IPR050319">
    <property type="entry name" value="ABC_transp_ATP-bind"/>
</dbReference>
<proteinExistence type="inferred from homology"/>
<evidence type="ECO:0000313" key="6">
    <source>
        <dbReference type="EMBL" id="GGB15471.1"/>
    </source>
</evidence>
<evidence type="ECO:0000256" key="2">
    <source>
        <dbReference type="ARBA" id="ARBA00022448"/>
    </source>
</evidence>